<dbReference type="EMBL" id="CP147407">
    <property type="protein sequence ID" value="WXB96562.1"/>
    <property type="molecule type" value="Genomic_DNA"/>
</dbReference>
<dbReference type="RefSeq" id="WP_338778630.1">
    <property type="nucleotide sequence ID" value="NZ_CP147407.1"/>
</dbReference>
<evidence type="ECO:0000313" key="2">
    <source>
        <dbReference type="Proteomes" id="UP001377337"/>
    </source>
</evidence>
<name>A0ABZ2NH87_9BACI</name>
<keyword evidence="2" id="KW-1185">Reference proteome</keyword>
<protein>
    <submittedName>
        <fullName evidence="1">Uncharacterized protein</fullName>
    </submittedName>
</protein>
<evidence type="ECO:0000313" key="1">
    <source>
        <dbReference type="EMBL" id="WXB96562.1"/>
    </source>
</evidence>
<sequence length="57" mass="6612">MSKLKAALEWNKTLEELIIEEQTISKKRNEEILARAVKMRKSKLSITNNRKAINDQG</sequence>
<organism evidence="1 2">
    <name type="scientific">Metabacillus sediminis</name>
    <dbReference type="NCBI Taxonomy" id="3117746"/>
    <lineage>
        <taxon>Bacteria</taxon>
        <taxon>Bacillati</taxon>
        <taxon>Bacillota</taxon>
        <taxon>Bacilli</taxon>
        <taxon>Bacillales</taxon>
        <taxon>Bacillaceae</taxon>
        <taxon>Metabacillus</taxon>
    </lineage>
</organism>
<dbReference type="Proteomes" id="UP001377337">
    <property type="component" value="Chromosome"/>
</dbReference>
<proteinExistence type="predicted"/>
<reference evidence="1 2" key="1">
    <citation type="submission" date="2024-02" db="EMBL/GenBank/DDBJ databases">
        <title>Seven novel Bacillus-like species.</title>
        <authorList>
            <person name="Liu G."/>
        </authorList>
    </citation>
    <scope>NUCLEOTIDE SEQUENCE [LARGE SCALE GENOMIC DNA]</scope>
    <source>
        <strain evidence="1 2">FJAT-52054</strain>
    </source>
</reference>
<gene>
    <name evidence="1" type="ORF">WCV65_18820</name>
</gene>
<accession>A0ABZ2NH87</accession>